<comment type="caution">
    <text evidence="1">The sequence shown here is derived from an EMBL/GenBank/DDBJ whole genome shotgun (WGS) entry which is preliminary data.</text>
</comment>
<dbReference type="AlphaFoldDB" id="A0A821LMD8"/>
<accession>A0A821LMD8</accession>
<sequence>MLLRRFFERARIRCSICTKACLCTTARRDSLYDDPDVSFTRKNERQSAEQYGFARKDKPARLLMRRTSIDETDKDDTGTSIMDKLRRASAQTPANIPMLVIVSFNPDEKGLQKKQIEIQRGF</sequence>
<reference evidence="1" key="1">
    <citation type="submission" date="2021-02" db="EMBL/GenBank/DDBJ databases">
        <authorList>
            <person name="Nowell W R."/>
        </authorList>
    </citation>
    <scope>NUCLEOTIDE SEQUENCE</scope>
</reference>
<evidence type="ECO:0000313" key="2">
    <source>
        <dbReference type="Proteomes" id="UP000663848"/>
    </source>
</evidence>
<organism evidence="1 2">
    <name type="scientific">Rotaria socialis</name>
    <dbReference type="NCBI Taxonomy" id="392032"/>
    <lineage>
        <taxon>Eukaryota</taxon>
        <taxon>Metazoa</taxon>
        <taxon>Spiralia</taxon>
        <taxon>Gnathifera</taxon>
        <taxon>Rotifera</taxon>
        <taxon>Eurotatoria</taxon>
        <taxon>Bdelloidea</taxon>
        <taxon>Philodinida</taxon>
        <taxon>Philodinidae</taxon>
        <taxon>Rotaria</taxon>
    </lineage>
</organism>
<proteinExistence type="predicted"/>
<evidence type="ECO:0000313" key="1">
    <source>
        <dbReference type="EMBL" id="CAF4752715.1"/>
    </source>
</evidence>
<protein>
    <submittedName>
        <fullName evidence="1">Uncharacterized protein</fullName>
    </submittedName>
</protein>
<name>A0A821LMD8_9BILA</name>
<dbReference type="Proteomes" id="UP000663848">
    <property type="component" value="Unassembled WGS sequence"/>
</dbReference>
<gene>
    <name evidence="1" type="ORF">QYT958_LOCUS21099</name>
</gene>
<dbReference type="EMBL" id="CAJOBR010003793">
    <property type="protein sequence ID" value="CAF4752715.1"/>
    <property type="molecule type" value="Genomic_DNA"/>
</dbReference>